<dbReference type="PRINTS" id="PR00237">
    <property type="entry name" value="GPCRRHODOPSN"/>
</dbReference>
<dbReference type="GO" id="GO:0005886">
    <property type="term" value="C:plasma membrane"/>
    <property type="evidence" value="ECO:0007669"/>
    <property type="project" value="UniProtKB-SubCell"/>
</dbReference>
<evidence type="ECO:0000256" key="9">
    <source>
        <dbReference type="ARBA" id="ARBA00023170"/>
    </source>
</evidence>
<keyword evidence="8 13" id="KW-0472">Membrane</keyword>
<dbReference type="AlphaFoldDB" id="A0AAV2ZVY6"/>
<keyword evidence="10" id="KW-0325">Glycoprotein</keyword>
<keyword evidence="6 13" id="KW-1133">Transmembrane helix</keyword>
<comment type="similarity">
    <text evidence="12">Belongs to the G-protein coupled receptor 1 family.</text>
</comment>
<evidence type="ECO:0000256" key="1">
    <source>
        <dbReference type="ARBA" id="ARBA00004651"/>
    </source>
</evidence>
<keyword evidence="5 13" id="KW-0552">Olfaction</keyword>
<evidence type="ECO:0000256" key="4">
    <source>
        <dbReference type="ARBA" id="ARBA00022692"/>
    </source>
</evidence>
<evidence type="ECO:0000256" key="10">
    <source>
        <dbReference type="ARBA" id="ARBA00023180"/>
    </source>
</evidence>
<keyword evidence="4 12" id="KW-0812">Transmembrane</keyword>
<dbReference type="Gene3D" id="1.20.1070.10">
    <property type="entry name" value="Rhodopsin 7-helix transmembrane proteins"/>
    <property type="match status" value="1"/>
</dbReference>
<accession>A0AAV2ZVY6</accession>
<feature type="domain" description="G-protein coupled receptors family 1 profile" evidence="14">
    <location>
        <begin position="1"/>
        <end position="248"/>
    </location>
</feature>
<dbReference type="GO" id="GO:0004984">
    <property type="term" value="F:olfactory receptor activity"/>
    <property type="evidence" value="ECO:0007669"/>
    <property type="project" value="InterPro"/>
</dbReference>
<name>A0AAV2ZVY6_PYXAD</name>
<gene>
    <name evidence="15" type="ORF">GDO54_013693</name>
</gene>
<dbReference type="PANTHER" id="PTHR26454">
    <property type="entry name" value="OLFACTORY RECEPTOR"/>
    <property type="match status" value="1"/>
</dbReference>
<dbReference type="Proteomes" id="UP001181693">
    <property type="component" value="Unassembled WGS sequence"/>
</dbReference>
<dbReference type="InterPro" id="IPR000725">
    <property type="entry name" value="Olfact_rcpt"/>
</dbReference>
<proteinExistence type="inferred from homology"/>
<keyword evidence="7 12" id="KW-0297">G-protein coupled receptor</keyword>
<evidence type="ECO:0000256" key="12">
    <source>
        <dbReference type="RuleBase" id="RU000688"/>
    </source>
</evidence>
<evidence type="ECO:0000256" key="5">
    <source>
        <dbReference type="ARBA" id="ARBA00022725"/>
    </source>
</evidence>
<feature type="transmembrane region" description="Helical" evidence="13">
    <location>
        <begin position="198"/>
        <end position="219"/>
    </location>
</feature>
<dbReference type="SUPFAM" id="SSF81321">
    <property type="entry name" value="Family A G protein-coupled receptor-like"/>
    <property type="match status" value="1"/>
</dbReference>
<evidence type="ECO:0000313" key="15">
    <source>
        <dbReference type="EMBL" id="DBA22681.1"/>
    </source>
</evidence>
<feature type="transmembrane region" description="Helical" evidence="13">
    <location>
        <begin position="59"/>
        <end position="78"/>
    </location>
</feature>
<evidence type="ECO:0000256" key="3">
    <source>
        <dbReference type="ARBA" id="ARBA00022606"/>
    </source>
</evidence>
<dbReference type="PANTHER" id="PTHR26454:SF171">
    <property type="entry name" value="OLFACTORY RECEPTOR"/>
    <property type="match status" value="1"/>
</dbReference>
<evidence type="ECO:0000313" key="16">
    <source>
        <dbReference type="Proteomes" id="UP001181693"/>
    </source>
</evidence>
<dbReference type="InterPro" id="IPR047132">
    <property type="entry name" value="Olfact_rcpt_6C-like"/>
</dbReference>
<evidence type="ECO:0000256" key="6">
    <source>
        <dbReference type="ARBA" id="ARBA00022989"/>
    </source>
</evidence>
<dbReference type="EMBL" id="DYDO01000006">
    <property type="protein sequence ID" value="DBA22681.1"/>
    <property type="molecule type" value="Genomic_DNA"/>
</dbReference>
<dbReference type="PRINTS" id="PR00245">
    <property type="entry name" value="OLFACTORYR"/>
</dbReference>
<keyword evidence="3 13" id="KW-0716">Sensory transduction</keyword>
<evidence type="ECO:0000256" key="11">
    <source>
        <dbReference type="ARBA" id="ARBA00023224"/>
    </source>
</evidence>
<evidence type="ECO:0000256" key="8">
    <source>
        <dbReference type="ARBA" id="ARBA00023136"/>
    </source>
</evidence>
<evidence type="ECO:0000259" key="14">
    <source>
        <dbReference type="PROSITE" id="PS50262"/>
    </source>
</evidence>
<feature type="transmembrane region" description="Helical" evidence="13">
    <location>
        <begin position="98"/>
        <end position="116"/>
    </location>
</feature>
<evidence type="ECO:0000256" key="7">
    <source>
        <dbReference type="ARBA" id="ARBA00023040"/>
    </source>
</evidence>
<dbReference type="InterPro" id="IPR000276">
    <property type="entry name" value="GPCR_Rhodpsn"/>
</dbReference>
<sequence>MSIIAAIWLDRRLHIAMYFFLTSLAFLDIWFISSTVPKLLTILASNDRIISLPGCFLQFYFYVSLGTIEFYLLAVMSVDRYVAICHPLRYYSIISPKVCLWLVLVSWIFGFLTFIYPTVLLFGLSFCGPYKINHFFCDSSAVVAISCSDIKQFNVVFASFASAVILGSFILTLISYFNILITVLMIPSASGKIKAFSTCTSHFTVVSLVYGSAIFIYVRPVESSSPDLNKIVALLNSVLTPVLNPFIYSLRNKQVQQVFRDFEKRLALLK</sequence>
<dbReference type="InterPro" id="IPR017452">
    <property type="entry name" value="GPCR_Rhodpsn_7TM"/>
</dbReference>
<feature type="transmembrane region" description="Helical" evidence="13">
    <location>
        <begin position="12"/>
        <end position="32"/>
    </location>
</feature>
<dbReference type="FunFam" id="1.20.1070.10:FF:000010">
    <property type="entry name" value="Olfactory receptor"/>
    <property type="match status" value="1"/>
</dbReference>
<dbReference type="PROSITE" id="PS00237">
    <property type="entry name" value="G_PROTEIN_RECEP_F1_1"/>
    <property type="match status" value="1"/>
</dbReference>
<protein>
    <recommendedName>
        <fullName evidence="13">Olfactory receptor</fullName>
    </recommendedName>
</protein>
<reference evidence="15" key="1">
    <citation type="thesis" date="2020" institute="ProQuest LLC" country="789 East Eisenhower Parkway, Ann Arbor, MI, USA">
        <title>Comparative Genomics and Chromosome Evolution.</title>
        <authorList>
            <person name="Mudd A.B."/>
        </authorList>
    </citation>
    <scope>NUCLEOTIDE SEQUENCE</scope>
    <source>
        <strain evidence="15">1538</strain>
        <tissue evidence="15">Blood</tissue>
    </source>
</reference>
<feature type="transmembrane region" description="Helical" evidence="13">
    <location>
        <begin position="160"/>
        <end position="186"/>
    </location>
</feature>
<dbReference type="PROSITE" id="PS50262">
    <property type="entry name" value="G_PROTEIN_RECEP_F1_2"/>
    <property type="match status" value="1"/>
</dbReference>
<feature type="transmembrane region" description="Helical" evidence="13">
    <location>
        <begin position="231"/>
        <end position="250"/>
    </location>
</feature>
<evidence type="ECO:0000256" key="2">
    <source>
        <dbReference type="ARBA" id="ARBA00022475"/>
    </source>
</evidence>
<comment type="caution">
    <text evidence="15">The sequence shown here is derived from an EMBL/GenBank/DDBJ whole genome shotgun (WGS) entry which is preliminary data.</text>
</comment>
<organism evidence="15 16">
    <name type="scientific">Pyxicephalus adspersus</name>
    <name type="common">African bullfrog</name>
    <dbReference type="NCBI Taxonomy" id="30357"/>
    <lineage>
        <taxon>Eukaryota</taxon>
        <taxon>Metazoa</taxon>
        <taxon>Chordata</taxon>
        <taxon>Craniata</taxon>
        <taxon>Vertebrata</taxon>
        <taxon>Euteleostomi</taxon>
        <taxon>Amphibia</taxon>
        <taxon>Batrachia</taxon>
        <taxon>Anura</taxon>
        <taxon>Neobatrachia</taxon>
        <taxon>Ranoidea</taxon>
        <taxon>Pyxicephalidae</taxon>
        <taxon>Pyxicephalinae</taxon>
        <taxon>Pyxicephalus</taxon>
    </lineage>
</organism>
<keyword evidence="9 12" id="KW-0675">Receptor</keyword>
<dbReference type="GO" id="GO:0004930">
    <property type="term" value="F:G protein-coupled receptor activity"/>
    <property type="evidence" value="ECO:0007669"/>
    <property type="project" value="UniProtKB-KW"/>
</dbReference>
<dbReference type="Pfam" id="PF13853">
    <property type="entry name" value="7tm_4"/>
    <property type="match status" value="1"/>
</dbReference>
<evidence type="ECO:0000256" key="13">
    <source>
        <dbReference type="RuleBase" id="RU363047"/>
    </source>
</evidence>
<keyword evidence="16" id="KW-1185">Reference proteome</keyword>
<keyword evidence="2 13" id="KW-1003">Cell membrane</keyword>
<keyword evidence="11 12" id="KW-0807">Transducer</keyword>
<comment type="subcellular location">
    <subcellularLocation>
        <location evidence="1 13">Cell membrane</location>
        <topology evidence="1 13">Multi-pass membrane protein</topology>
    </subcellularLocation>
</comment>